<accession>A0A8J3YTQ9</accession>
<dbReference type="InterPro" id="IPR050121">
    <property type="entry name" value="Cytochrome_P450_monoxygenase"/>
</dbReference>
<dbReference type="Gene3D" id="1.10.630.10">
    <property type="entry name" value="Cytochrome P450"/>
    <property type="match status" value="2"/>
</dbReference>
<evidence type="ECO:0000313" key="3">
    <source>
        <dbReference type="EMBL" id="GIJ49656.1"/>
    </source>
</evidence>
<dbReference type="GO" id="GO:0004497">
    <property type="term" value="F:monooxygenase activity"/>
    <property type="evidence" value="ECO:0007669"/>
    <property type="project" value="InterPro"/>
</dbReference>
<name>A0A8J3YTQ9_9ACTN</name>
<dbReference type="EMBL" id="BOPF01000029">
    <property type="protein sequence ID" value="GIJ49656.1"/>
    <property type="molecule type" value="Genomic_DNA"/>
</dbReference>
<dbReference type="GO" id="GO:0020037">
    <property type="term" value="F:heme binding"/>
    <property type="evidence" value="ECO:0007669"/>
    <property type="project" value="InterPro"/>
</dbReference>
<dbReference type="RefSeq" id="WP_203903129.1">
    <property type="nucleotide sequence ID" value="NZ_BOPF01000029.1"/>
</dbReference>
<evidence type="ECO:0000256" key="2">
    <source>
        <dbReference type="PIRSR" id="PIRSR602401-1"/>
    </source>
</evidence>
<dbReference type="InterPro" id="IPR001128">
    <property type="entry name" value="Cyt_P450"/>
</dbReference>
<dbReference type="PANTHER" id="PTHR24305">
    <property type="entry name" value="CYTOCHROME P450"/>
    <property type="match status" value="1"/>
</dbReference>
<dbReference type="AlphaFoldDB" id="A0A8J3YTQ9"/>
<comment type="cofactor">
    <cofactor evidence="2">
        <name>heme</name>
        <dbReference type="ChEBI" id="CHEBI:30413"/>
    </cofactor>
</comment>
<evidence type="ECO:0000313" key="4">
    <source>
        <dbReference type="Proteomes" id="UP000619260"/>
    </source>
</evidence>
<protein>
    <submittedName>
        <fullName evidence="3">Cytochrome P450</fullName>
    </submittedName>
</protein>
<proteinExistence type="inferred from homology"/>
<dbReference type="Proteomes" id="UP000619260">
    <property type="component" value="Unassembled WGS sequence"/>
</dbReference>
<feature type="binding site" description="axial binding residue" evidence="2">
    <location>
        <position position="327"/>
    </location>
    <ligand>
        <name>heme</name>
        <dbReference type="ChEBI" id="CHEBI:30413"/>
    </ligand>
    <ligandPart>
        <name>Fe</name>
        <dbReference type="ChEBI" id="CHEBI:18248"/>
    </ligandPart>
</feature>
<dbReference type="CDD" id="cd00302">
    <property type="entry name" value="cytochrome_P450"/>
    <property type="match status" value="1"/>
</dbReference>
<dbReference type="InterPro" id="IPR036396">
    <property type="entry name" value="Cyt_P450_sf"/>
</dbReference>
<dbReference type="PRINTS" id="PR00463">
    <property type="entry name" value="EP450I"/>
</dbReference>
<keyword evidence="2" id="KW-0408">Iron</keyword>
<dbReference type="InterPro" id="IPR002401">
    <property type="entry name" value="Cyt_P450_E_grp-I"/>
</dbReference>
<comment type="similarity">
    <text evidence="1">Belongs to the cytochrome P450 family.</text>
</comment>
<keyword evidence="4" id="KW-1185">Reference proteome</keyword>
<keyword evidence="2" id="KW-0349">Heme</keyword>
<dbReference type="GO" id="GO:0005506">
    <property type="term" value="F:iron ion binding"/>
    <property type="evidence" value="ECO:0007669"/>
    <property type="project" value="InterPro"/>
</dbReference>
<dbReference type="PANTHER" id="PTHR24305:SF166">
    <property type="entry name" value="CYTOCHROME P450 12A4, MITOCHONDRIAL-RELATED"/>
    <property type="match status" value="1"/>
</dbReference>
<dbReference type="SUPFAM" id="SSF48264">
    <property type="entry name" value="Cytochrome P450"/>
    <property type="match status" value="1"/>
</dbReference>
<keyword evidence="2" id="KW-0479">Metal-binding</keyword>
<evidence type="ECO:0000256" key="1">
    <source>
        <dbReference type="ARBA" id="ARBA00010617"/>
    </source>
</evidence>
<gene>
    <name evidence="3" type="ORF">Val02_65420</name>
</gene>
<reference evidence="3" key="1">
    <citation type="submission" date="2021-01" db="EMBL/GenBank/DDBJ databases">
        <title>Whole genome shotgun sequence of Virgisporangium aliadipatigenens NBRC 105644.</title>
        <authorList>
            <person name="Komaki H."/>
            <person name="Tamura T."/>
        </authorList>
    </citation>
    <scope>NUCLEOTIDE SEQUENCE</scope>
    <source>
        <strain evidence="3">NBRC 105644</strain>
    </source>
</reference>
<dbReference type="Pfam" id="PF00067">
    <property type="entry name" value="p450"/>
    <property type="match status" value="1"/>
</dbReference>
<comment type="caution">
    <text evidence="3">The sequence shown here is derived from an EMBL/GenBank/DDBJ whole genome shotgun (WGS) entry which is preliminary data.</text>
</comment>
<sequence>MIPRRLSGPDFLTRLDELHAVHGGVFPGRPGEVYVADPAIAREILGNAAGHYREHSDFFRIRTGTFGPRAAQVGIGRAARQLLDRHHRAHAASLPGLVARRLAPSSAWPDAGNRLVFGYFAPVLVGAEPSEALRDTVSAVVERAVLAGARERYSLLTRARFRGRVMRVLAAEIAARRTARGKGDGPDADLLDVLARAAPPGSRDRDLAEVYLSCLFAVAGSVGFLLGWSVYLAGTAGPDAASAPPAWVVREALRLWPVAWLFGRRPVAERTLDGVAVTPADEVRVCGYLVHRDPAHWPDPHEFRPQRWAAPTGREAFVPFGWGPHACTGASVSMQVVEALLGIITATYAVHVTAPDSRPQVAAALAPPRFTLRLDQTDDRSEGR</sequence>
<dbReference type="GO" id="GO:0016705">
    <property type="term" value="F:oxidoreductase activity, acting on paired donors, with incorporation or reduction of molecular oxygen"/>
    <property type="evidence" value="ECO:0007669"/>
    <property type="project" value="InterPro"/>
</dbReference>
<organism evidence="3 4">
    <name type="scientific">Virgisporangium aliadipatigenens</name>
    <dbReference type="NCBI Taxonomy" id="741659"/>
    <lineage>
        <taxon>Bacteria</taxon>
        <taxon>Bacillati</taxon>
        <taxon>Actinomycetota</taxon>
        <taxon>Actinomycetes</taxon>
        <taxon>Micromonosporales</taxon>
        <taxon>Micromonosporaceae</taxon>
        <taxon>Virgisporangium</taxon>
    </lineage>
</organism>